<comment type="similarity">
    <text evidence="1 2">Belongs to the Dps family.</text>
</comment>
<dbReference type="STRING" id="883161.HMPREF9306_00237"/>
<evidence type="ECO:0000313" key="4">
    <source>
        <dbReference type="EMBL" id="EPD33822.1"/>
    </source>
</evidence>
<dbReference type="PANTHER" id="PTHR42932:SF2">
    <property type="entry name" value="DNA PROTECTION DURING STARVATION PROTEIN 1"/>
    <property type="match status" value="1"/>
</dbReference>
<dbReference type="InterPro" id="IPR008331">
    <property type="entry name" value="Ferritin_DPS_dom"/>
</dbReference>
<dbReference type="Gene3D" id="1.20.1260.10">
    <property type="match status" value="1"/>
</dbReference>
<dbReference type="PATRIC" id="fig|883161.3.peg.240"/>
<dbReference type="PROSITE" id="PS00818">
    <property type="entry name" value="DPS_1"/>
    <property type="match status" value="1"/>
</dbReference>
<dbReference type="GO" id="GO:0008199">
    <property type="term" value="F:ferric iron binding"/>
    <property type="evidence" value="ECO:0007669"/>
    <property type="project" value="InterPro"/>
</dbReference>
<proteinExistence type="inferred from homology"/>
<evidence type="ECO:0000313" key="5">
    <source>
        <dbReference type="Proteomes" id="UP000014417"/>
    </source>
</evidence>
<sequence length="176" mass="18947">MTAVLNIPQPAGETLTKPQVSHNGFQASAKLAAALQAVNVDLIALSLVGKQAHWNLVGPGFKTLHEGLDDIINIARDGSDEVAERMRAVWATPDGRPSVVAAETTIKEFPQGEISVEEAAKLTVEAIYATVATMRRVHDTVDEEDPVSVGIIEDLTAQLEQQAWFVGADLRTPQTR</sequence>
<dbReference type="OrthoDB" id="9797687at2"/>
<reference evidence="4 5" key="1">
    <citation type="submission" date="2013-04" db="EMBL/GenBank/DDBJ databases">
        <title>The Genome Sequence of Propionimicrobium lymphophilum ACS-093-V-SCH5.</title>
        <authorList>
            <consortium name="The Broad Institute Genomics Platform"/>
            <person name="Earl A."/>
            <person name="Ward D."/>
            <person name="Feldgarden M."/>
            <person name="Gevers D."/>
            <person name="Saerens B."/>
            <person name="Vaneechoutte M."/>
            <person name="Walker B."/>
            <person name="Young S."/>
            <person name="Zeng Q."/>
            <person name="Gargeya S."/>
            <person name="Fitzgerald M."/>
            <person name="Haas B."/>
            <person name="Abouelleil A."/>
            <person name="Allen A.W."/>
            <person name="Alvarado L."/>
            <person name="Arachchi H.M."/>
            <person name="Berlin A.M."/>
            <person name="Chapman S.B."/>
            <person name="Gainer-Dewar J."/>
            <person name="Goldberg J."/>
            <person name="Griggs A."/>
            <person name="Gujja S."/>
            <person name="Hansen M."/>
            <person name="Howarth C."/>
            <person name="Imamovic A."/>
            <person name="Ireland A."/>
            <person name="Larimer J."/>
            <person name="McCowan C."/>
            <person name="Murphy C."/>
            <person name="Pearson M."/>
            <person name="Poon T.W."/>
            <person name="Priest M."/>
            <person name="Roberts A."/>
            <person name="Saif S."/>
            <person name="Shea T."/>
            <person name="Sisk P."/>
            <person name="Sykes S."/>
            <person name="Wortman J."/>
            <person name="Nusbaum C."/>
            <person name="Birren B."/>
        </authorList>
    </citation>
    <scope>NUCLEOTIDE SEQUENCE [LARGE SCALE GENOMIC DNA]</scope>
    <source>
        <strain evidence="4 5">ACS-093-V-SCH5</strain>
    </source>
</reference>
<dbReference type="EMBL" id="AGZR01000003">
    <property type="protein sequence ID" value="EPD33822.1"/>
    <property type="molecule type" value="Genomic_DNA"/>
</dbReference>
<protein>
    <recommendedName>
        <fullName evidence="3">Ferritin/DPS domain-containing protein</fullName>
    </recommendedName>
</protein>
<dbReference type="InterPro" id="IPR002177">
    <property type="entry name" value="DPS_DNA-bd"/>
</dbReference>
<feature type="domain" description="Ferritin/DPS" evidence="3">
    <location>
        <begin position="33"/>
        <end position="170"/>
    </location>
</feature>
<dbReference type="HOGENOM" id="CLU_098183_1_3_11"/>
<dbReference type="CDD" id="cd01043">
    <property type="entry name" value="DPS"/>
    <property type="match status" value="1"/>
</dbReference>
<evidence type="ECO:0000256" key="2">
    <source>
        <dbReference type="RuleBase" id="RU003875"/>
    </source>
</evidence>
<dbReference type="Proteomes" id="UP000014417">
    <property type="component" value="Unassembled WGS sequence"/>
</dbReference>
<dbReference type="PRINTS" id="PR01346">
    <property type="entry name" value="HELNAPAPROT"/>
</dbReference>
<organism evidence="4 5">
    <name type="scientific">Propionimicrobium lymphophilum ACS-093-V-SCH5</name>
    <dbReference type="NCBI Taxonomy" id="883161"/>
    <lineage>
        <taxon>Bacteria</taxon>
        <taxon>Bacillati</taxon>
        <taxon>Actinomycetota</taxon>
        <taxon>Actinomycetes</taxon>
        <taxon>Propionibacteriales</taxon>
        <taxon>Propionibacteriaceae</taxon>
        <taxon>Propionimicrobium</taxon>
    </lineage>
</organism>
<dbReference type="InterPro" id="IPR012347">
    <property type="entry name" value="Ferritin-like"/>
</dbReference>
<keyword evidence="5" id="KW-1185">Reference proteome</keyword>
<dbReference type="PANTHER" id="PTHR42932">
    <property type="entry name" value="GENERAL STRESS PROTEIN 20U"/>
    <property type="match status" value="1"/>
</dbReference>
<comment type="caution">
    <text evidence="4">The sequence shown here is derived from an EMBL/GenBank/DDBJ whole genome shotgun (WGS) entry which is preliminary data.</text>
</comment>
<dbReference type="PIRSF" id="PIRSF005900">
    <property type="entry name" value="Dps"/>
    <property type="match status" value="1"/>
</dbReference>
<dbReference type="GO" id="GO:0016722">
    <property type="term" value="F:oxidoreductase activity, acting on metal ions"/>
    <property type="evidence" value="ECO:0007669"/>
    <property type="project" value="InterPro"/>
</dbReference>
<dbReference type="Pfam" id="PF00210">
    <property type="entry name" value="Ferritin"/>
    <property type="match status" value="1"/>
</dbReference>
<dbReference type="AlphaFoldDB" id="S2WMC9"/>
<evidence type="ECO:0000259" key="3">
    <source>
        <dbReference type="Pfam" id="PF00210"/>
    </source>
</evidence>
<accession>S2WMC9</accession>
<evidence type="ECO:0000256" key="1">
    <source>
        <dbReference type="ARBA" id="ARBA00009497"/>
    </source>
</evidence>
<dbReference type="InterPro" id="IPR009078">
    <property type="entry name" value="Ferritin-like_SF"/>
</dbReference>
<dbReference type="RefSeq" id="WP_016455094.1">
    <property type="nucleotide sequence ID" value="NZ_KE150269.1"/>
</dbReference>
<gene>
    <name evidence="4" type="ORF">HMPREF9306_00237</name>
</gene>
<dbReference type="SUPFAM" id="SSF47240">
    <property type="entry name" value="Ferritin-like"/>
    <property type="match status" value="1"/>
</dbReference>
<name>S2WMC9_9ACTN</name>
<dbReference type="InterPro" id="IPR023188">
    <property type="entry name" value="DPS_DNA-bd_CS"/>
</dbReference>